<dbReference type="Proteomes" id="UP000191554">
    <property type="component" value="Unassembled WGS sequence"/>
</dbReference>
<dbReference type="STRING" id="48256.CLHUN_32530"/>
<gene>
    <name evidence="1" type="ORF">CLHUN_32530</name>
</gene>
<evidence type="ECO:0000313" key="2">
    <source>
        <dbReference type="Proteomes" id="UP000191554"/>
    </source>
</evidence>
<dbReference type="AlphaFoldDB" id="A0A1V4SGB3"/>
<sequence>MDTNISIDKLMDFYMDTLQKCGVYLLDMEDEDIEYNIFEEFDINVVSFLHQNTLSKLKDANLISEQIVEKSIELREKYLAMQNTEACNVESVRNNKEWRNILELSDNIKSLIDKNNF</sequence>
<dbReference type="EMBL" id="MZGX01000023">
    <property type="protein sequence ID" value="OPX42929.1"/>
    <property type="molecule type" value="Genomic_DNA"/>
</dbReference>
<keyword evidence="2" id="KW-1185">Reference proteome</keyword>
<comment type="caution">
    <text evidence="1">The sequence shown here is derived from an EMBL/GenBank/DDBJ whole genome shotgun (WGS) entry which is preliminary data.</text>
</comment>
<organism evidence="1 2">
    <name type="scientific">Ruminiclostridium hungatei</name>
    <name type="common">Clostridium hungatei</name>
    <dbReference type="NCBI Taxonomy" id="48256"/>
    <lineage>
        <taxon>Bacteria</taxon>
        <taxon>Bacillati</taxon>
        <taxon>Bacillota</taxon>
        <taxon>Clostridia</taxon>
        <taxon>Eubacteriales</taxon>
        <taxon>Oscillospiraceae</taxon>
        <taxon>Ruminiclostridium</taxon>
    </lineage>
</organism>
<evidence type="ECO:0000313" key="1">
    <source>
        <dbReference type="EMBL" id="OPX42929.1"/>
    </source>
</evidence>
<reference evidence="1 2" key="1">
    <citation type="submission" date="2017-03" db="EMBL/GenBank/DDBJ databases">
        <title>Genome sequence of Clostridium hungatei DSM 14427.</title>
        <authorList>
            <person name="Poehlein A."/>
            <person name="Daniel R."/>
        </authorList>
    </citation>
    <scope>NUCLEOTIDE SEQUENCE [LARGE SCALE GENOMIC DNA]</scope>
    <source>
        <strain evidence="1 2">DSM 14427</strain>
    </source>
</reference>
<dbReference type="RefSeq" id="WP_080065687.1">
    <property type="nucleotide sequence ID" value="NZ_MZGX01000023.1"/>
</dbReference>
<accession>A0A1V4SGB3</accession>
<protein>
    <submittedName>
        <fullName evidence="1">Uncharacterized protein</fullName>
    </submittedName>
</protein>
<dbReference type="OrthoDB" id="2618242at2"/>
<name>A0A1V4SGB3_RUMHU</name>
<proteinExistence type="predicted"/>